<dbReference type="STRING" id="870435.A0A0C3PBF4"/>
<dbReference type="EMBL" id="KN831950">
    <property type="protein sequence ID" value="KIO11020.1"/>
    <property type="molecule type" value="Genomic_DNA"/>
</dbReference>
<evidence type="ECO:0000256" key="1">
    <source>
        <dbReference type="SAM" id="Coils"/>
    </source>
</evidence>
<protein>
    <recommendedName>
        <fullName evidence="3">VLIG-type G domain-containing protein</fullName>
    </recommendedName>
</protein>
<dbReference type="PANTHER" id="PTHR22796:SF1">
    <property type="entry name" value="VWFA DOMAIN-CONTAINING PROTEIN"/>
    <property type="match status" value="1"/>
</dbReference>
<evidence type="ECO:0000313" key="4">
    <source>
        <dbReference type="EMBL" id="KIO11020.1"/>
    </source>
</evidence>
<dbReference type="InterPro" id="IPR030383">
    <property type="entry name" value="G_VLIG_dom"/>
</dbReference>
<feature type="coiled-coil region" evidence="1">
    <location>
        <begin position="687"/>
        <end position="714"/>
    </location>
</feature>
<dbReference type="InParanoid" id="A0A0C3PBF4"/>
<dbReference type="GO" id="GO:0005525">
    <property type="term" value="F:GTP binding"/>
    <property type="evidence" value="ECO:0007669"/>
    <property type="project" value="InterPro"/>
</dbReference>
<sequence length="1344" mass="150169">MDGSFMPPELFSNVGAERISVQGTADTYKGKGRVDEIESDGDWSDSSMETDKSPLNHIPSAELDNKASRFSGDCGPQWQAPAPTAVGANKSIPGDAEGVPSRECLYQSLHPDSPTTSARDHESVDQFDNRDLARSIPGLYRILDIVNEQGSGGLGMISSAMTRLALMPSEVDKIIISQNSLKTFINTISPGAYASMTKVNFRMLDQSTIKPVGIYGSKEEIVRFLLRLRVVDDTMQVVLDLGCAGGTSRQIPFCRAALLLSEPSTTEAHPTLRSGLYILRSSTAKPNGCEQIYVIYWPEQNTWDDSVQVRRNRVAFMRYLTRMCDQIVALVSSEHARKMVWNDVGGDHQDEDGGIDGDDGGDRIIRCVVQKTTEQEESVQIREGFKVTSEYISQAEPSECGEQCSVKPSLLLGETAQGTLTVQHRPSKLVTEFFRPRSISDMQLKSYLTSDSLAISESLDDQGLEILVHVGLGKHFPQECANWKHQSAAIQERYKEILDNRIRNAGDELAKAAESATNAIRNAVIDDVVALYPFIDKQAFQYTGSGTEGPSVSFSQIVDIYPKAGEVFRLNTQACHVISDPKFRDIKDRLCLLVGFMSRKKDVEDSMLKPIEDAIVAGGFQEAERMTKASSDSARGMLAFCRDVWGRVKNSVTTPRTDTRSIDSVLKEAHEAALKITDSKFFRIAAKKKQFQDRQQLAELVENARQKAKSYLEHTVPGVITKVILSIKEIQEEDCHAKITAECSYQEGQERDEYKLQLIQHINNSSTQVHCRYTLRIDSVEEEKKSWGRSRTFKLWGRRESEEDPVTCYTVHPMNVTEEDKHNLQLDPSSIPSPRFQFQHQFELPPGHTILRAQLLEGERLLLVVADRVGSIFVYLETLDAIFGVIQRKGRKLLLKREKIGQDVHLAFDESRRMLGVVSSDKRLLHVFVYDDVRGFQAQGSAIKLSEWYDEGVRIRHACFICGSEEILLVDSQAQARVFSLVTMQFRPAVLHLPQVPTGVHCTPDGSCVLVIQPHESGLAITAYHLSSFGSTEGIPLNIPDLPVGEPLVVTSLVKRTAVHLLKLDLSSRCCQSYALDITRRHTEFVFRDQVNRSSTSEKAHETARHCLIGCHSEVWTRFPVCAAVQRETISSASLRSQKSLMFVTDRDFDMFAPYFSQMIHSFERTARKPTGNALKSVKVSAASFDVFAQELCDGATWNVSQYRAGEWIVDFLCLIPIHIAVTKDNRFIPLKDGVYSPRLERDLLGADINRIVDNISFGWYESLFQSYMATKVASLSPTMFLTNKDQPVRVVSSMGEQSVGKSYALNHLVDTSFAGSAMRTTEGVWMSVTPTEKELIVALDFEG</sequence>
<proteinExistence type="predicted"/>
<keyword evidence="5" id="KW-1185">Reference proteome</keyword>
<keyword evidence="1" id="KW-0175">Coiled coil</keyword>
<dbReference type="PROSITE" id="PS51717">
    <property type="entry name" value="G_VLIG"/>
    <property type="match status" value="1"/>
</dbReference>
<evidence type="ECO:0000259" key="3">
    <source>
        <dbReference type="PROSITE" id="PS51717"/>
    </source>
</evidence>
<reference evidence="4 5" key="1">
    <citation type="submission" date="2014-04" db="EMBL/GenBank/DDBJ databases">
        <authorList>
            <consortium name="DOE Joint Genome Institute"/>
            <person name="Kuo A."/>
            <person name="Kohler A."/>
            <person name="Costa M.D."/>
            <person name="Nagy L.G."/>
            <person name="Floudas D."/>
            <person name="Copeland A."/>
            <person name="Barry K.W."/>
            <person name="Cichocki N."/>
            <person name="Veneault-Fourrey C."/>
            <person name="LaButti K."/>
            <person name="Lindquist E.A."/>
            <person name="Lipzen A."/>
            <person name="Lundell T."/>
            <person name="Morin E."/>
            <person name="Murat C."/>
            <person name="Sun H."/>
            <person name="Tunlid A."/>
            <person name="Henrissat B."/>
            <person name="Grigoriev I.V."/>
            <person name="Hibbett D.S."/>
            <person name="Martin F."/>
            <person name="Nordberg H.P."/>
            <person name="Cantor M.N."/>
            <person name="Hua S.X."/>
        </authorList>
    </citation>
    <scope>NUCLEOTIDE SEQUENCE [LARGE SCALE GENOMIC DNA]</scope>
    <source>
        <strain evidence="4 5">Marx 270</strain>
    </source>
</reference>
<dbReference type="OrthoDB" id="2343366at2759"/>
<evidence type="ECO:0000256" key="2">
    <source>
        <dbReference type="SAM" id="MobiDB-lite"/>
    </source>
</evidence>
<feature type="domain" description="VLIG-type G" evidence="3">
    <location>
        <begin position="1286"/>
        <end position="1344"/>
    </location>
</feature>
<dbReference type="Proteomes" id="UP000054217">
    <property type="component" value="Unassembled WGS sequence"/>
</dbReference>
<dbReference type="SUPFAM" id="SSF52540">
    <property type="entry name" value="P-loop containing nucleoside triphosphate hydrolases"/>
    <property type="match status" value="1"/>
</dbReference>
<accession>A0A0C3PBF4</accession>
<dbReference type="Gene3D" id="3.40.50.300">
    <property type="entry name" value="P-loop containing nucleotide triphosphate hydrolases"/>
    <property type="match status" value="1"/>
</dbReference>
<organism evidence="4 5">
    <name type="scientific">Pisolithus tinctorius Marx 270</name>
    <dbReference type="NCBI Taxonomy" id="870435"/>
    <lineage>
        <taxon>Eukaryota</taxon>
        <taxon>Fungi</taxon>
        <taxon>Dikarya</taxon>
        <taxon>Basidiomycota</taxon>
        <taxon>Agaricomycotina</taxon>
        <taxon>Agaricomycetes</taxon>
        <taxon>Agaricomycetidae</taxon>
        <taxon>Boletales</taxon>
        <taxon>Sclerodermatineae</taxon>
        <taxon>Pisolithaceae</taxon>
        <taxon>Pisolithus</taxon>
    </lineage>
</organism>
<dbReference type="PANTHER" id="PTHR22796">
    <property type="entry name" value="URG4-RELATED"/>
    <property type="match status" value="1"/>
</dbReference>
<name>A0A0C3PBF4_PISTI</name>
<reference evidence="5" key="2">
    <citation type="submission" date="2015-01" db="EMBL/GenBank/DDBJ databases">
        <title>Evolutionary Origins and Diversification of the Mycorrhizal Mutualists.</title>
        <authorList>
            <consortium name="DOE Joint Genome Institute"/>
            <consortium name="Mycorrhizal Genomics Consortium"/>
            <person name="Kohler A."/>
            <person name="Kuo A."/>
            <person name="Nagy L.G."/>
            <person name="Floudas D."/>
            <person name="Copeland A."/>
            <person name="Barry K.W."/>
            <person name="Cichocki N."/>
            <person name="Veneault-Fourrey C."/>
            <person name="LaButti K."/>
            <person name="Lindquist E.A."/>
            <person name="Lipzen A."/>
            <person name="Lundell T."/>
            <person name="Morin E."/>
            <person name="Murat C."/>
            <person name="Riley R."/>
            <person name="Ohm R."/>
            <person name="Sun H."/>
            <person name="Tunlid A."/>
            <person name="Henrissat B."/>
            <person name="Grigoriev I.V."/>
            <person name="Hibbett D.S."/>
            <person name="Martin F."/>
        </authorList>
    </citation>
    <scope>NUCLEOTIDE SEQUENCE [LARGE SCALE GENOMIC DNA]</scope>
    <source>
        <strain evidence="5">Marx 270</strain>
    </source>
</reference>
<feature type="region of interest" description="Disordered" evidence="2">
    <location>
        <begin position="25"/>
        <end position="99"/>
    </location>
</feature>
<dbReference type="InterPro" id="IPR027417">
    <property type="entry name" value="P-loop_NTPase"/>
</dbReference>
<gene>
    <name evidence="4" type="ORF">M404DRAFT_829435</name>
</gene>
<evidence type="ECO:0000313" key="5">
    <source>
        <dbReference type="Proteomes" id="UP000054217"/>
    </source>
</evidence>
<dbReference type="HOGENOM" id="CLU_000401_1_0_1"/>